<keyword evidence="2" id="KW-1185">Reference proteome</keyword>
<accession>A0ABR9RC76</accession>
<evidence type="ECO:0000313" key="2">
    <source>
        <dbReference type="Proteomes" id="UP000806211"/>
    </source>
</evidence>
<protein>
    <submittedName>
        <fullName evidence="1">Uncharacterized protein</fullName>
    </submittedName>
</protein>
<dbReference type="RefSeq" id="WP_193538033.1">
    <property type="nucleotide sequence ID" value="NZ_JADCKF010000008.1"/>
</dbReference>
<proteinExistence type="predicted"/>
<dbReference type="EMBL" id="JADCKF010000008">
    <property type="protein sequence ID" value="MBE5056286.1"/>
    <property type="molecule type" value="Genomic_DNA"/>
</dbReference>
<gene>
    <name evidence="1" type="ORF">INF37_09780</name>
</gene>
<sequence length="55" mass="6088">MEMNLELCRIDKDNRVGEGLVDKAVNPDSVSKQFDTLLKNASIFSRGMQAAACTR</sequence>
<organism evidence="1 2">
    <name type="scientific">Pseudoflavonifractor gallinarum</name>
    <dbReference type="NCBI Taxonomy" id="2779352"/>
    <lineage>
        <taxon>Bacteria</taxon>
        <taxon>Bacillati</taxon>
        <taxon>Bacillota</taxon>
        <taxon>Clostridia</taxon>
        <taxon>Eubacteriales</taxon>
        <taxon>Oscillospiraceae</taxon>
        <taxon>Pseudoflavonifractor</taxon>
    </lineage>
</organism>
<dbReference type="Proteomes" id="UP000806211">
    <property type="component" value="Unassembled WGS sequence"/>
</dbReference>
<reference evidence="1 2" key="1">
    <citation type="submission" date="2020-10" db="EMBL/GenBank/DDBJ databases">
        <title>ChiBAC.</title>
        <authorList>
            <person name="Zenner C."/>
            <person name="Hitch T.C.A."/>
            <person name="Clavel T."/>
        </authorList>
    </citation>
    <scope>NUCLEOTIDE SEQUENCE [LARGE SCALE GENOMIC DNA]</scope>
    <source>
        <strain evidence="1 2">DSM 107456</strain>
    </source>
</reference>
<comment type="caution">
    <text evidence="1">The sequence shown here is derived from an EMBL/GenBank/DDBJ whole genome shotgun (WGS) entry which is preliminary data.</text>
</comment>
<name>A0ABR9RC76_9FIRM</name>
<evidence type="ECO:0000313" key="1">
    <source>
        <dbReference type="EMBL" id="MBE5056286.1"/>
    </source>
</evidence>